<gene>
    <name evidence="15" type="ORF">F511_32829</name>
</gene>
<dbReference type="GO" id="GO:0045552">
    <property type="term" value="F:dihydroflavanol 4-reductase activity"/>
    <property type="evidence" value="ECO:0007669"/>
    <property type="project" value="UniProtKB-EC"/>
</dbReference>
<name>A0A2Z7D034_9LAMI</name>
<feature type="domain" description="NAD-dependent epimerase/dehydratase" evidence="14">
    <location>
        <begin position="18"/>
        <end position="208"/>
    </location>
</feature>
<evidence type="ECO:0000256" key="2">
    <source>
        <dbReference type="ARBA" id="ARBA00022857"/>
    </source>
</evidence>
<dbReference type="EC" id="1.1.1.234" evidence="7"/>
<keyword evidence="4" id="KW-0284">Flavonoid biosynthesis</keyword>
<evidence type="ECO:0000256" key="4">
    <source>
        <dbReference type="ARBA" id="ARBA00023241"/>
    </source>
</evidence>
<evidence type="ECO:0000313" key="16">
    <source>
        <dbReference type="Proteomes" id="UP000250235"/>
    </source>
</evidence>
<dbReference type="GO" id="GO:0047890">
    <property type="term" value="F:flavanone 4-reductase activity"/>
    <property type="evidence" value="ECO:0007669"/>
    <property type="project" value="UniProtKB-EC"/>
</dbReference>
<dbReference type="PANTHER" id="PTHR10366">
    <property type="entry name" value="NAD DEPENDENT EPIMERASE/DEHYDRATASE"/>
    <property type="match status" value="1"/>
</dbReference>
<dbReference type="AlphaFoldDB" id="A0A2Z7D034"/>
<dbReference type="EC" id="1.1.1.219" evidence="8"/>
<dbReference type="InterPro" id="IPR001509">
    <property type="entry name" value="Epimerase_deHydtase"/>
</dbReference>
<comment type="catalytic activity">
    <reaction evidence="13">
        <text>a (2R,3S,4S)-leucoanthocyanidin + NADP(+) = a (2R,3R)-dihydroflavonol + NADPH + H(+)</text>
        <dbReference type="Rhea" id="RHEA:54444"/>
        <dbReference type="ChEBI" id="CHEBI:15378"/>
        <dbReference type="ChEBI" id="CHEBI:57783"/>
        <dbReference type="ChEBI" id="CHEBI:58349"/>
        <dbReference type="ChEBI" id="CHEBI:138176"/>
        <dbReference type="ChEBI" id="CHEBI:138188"/>
        <dbReference type="EC" id="1.1.1.219"/>
    </reaction>
</comment>
<sequence length="284" mass="31566">MKPGDAKNVQLKNLEYAAERLKLFKADLLDYNSVLAAIDGCDGVFHVASPVPSGSVPNPEVELVEPAVKGTLNVLKASSEAKVKRVVFVSSAAAVVMNPRFPKDQLLDETCWSDAEYCKMTNNWYSYSKTVAEIEALEYAKKSGLEVISLCPVHVVGPMLFQKVNASSLVLINLLKGGSEQVVNHLRKVVDVRDVAEALKFVYETTEAEGRYICMAHMDTSQGLVEILRETYPDYNYPKSFKEEGNETSKLTSARLQNLGWSYRPLKETLVEAVESYKQMSILD</sequence>
<evidence type="ECO:0000256" key="3">
    <source>
        <dbReference type="ARBA" id="ARBA00023002"/>
    </source>
</evidence>
<evidence type="ECO:0000256" key="1">
    <source>
        <dbReference type="ARBA" id="ARBA00004935"/>
    </source>
</evidence>
<keyword evidence="2" id="KW-0521">NADP</keyword>
<evidence type="ECO:0000256" key="10">
    <source>
        <dbReference type="ARBA" id="ARBA00042087"/>
    </source>
</evidence>
<dbReference type="Proteomes" id="UP000250235">
    <property type="component" value="Unassembled WGS sequence"/>
</dbReference>
<keyword evidence="3" id="KW-0560">Oxidoreductase</keyword>
<dbReference type="OrthoDB" id="2735536at2759"/>
<dbReference type="Gene3D" id="3.40.50.720">
    <property type="entry name" value="NAD(P)-binding Rossmann-like Domain"/>
    <property type="match status" value="1"/>
</dbReference>
<organism evidence="15 16">
    <name type="scientific">Dorcoceras hygrometricum</name>
    <dbReference type="NCBI Taxonomy" id="472368"/>
    <lineage>
        <taxon>Eukaryota</taxon>
        <taxon>Viridiplantae</taxon>
        <taxon>Streptophyta</taxon>
        <taxon>Embryophyta</taxon>
        <taxon>Tracheophyta</taxon>
        <taxon>Spermatophyta</taxon>
        <taxon>Magnoliopsida</taxon>
        <taxon>eudicotyledons</taxon>
        <taxon>Gunneridae</taxon>
        <taxon>Pentapetalae</taxon>
        <taxon>asterids</taxon>
        <taxon>lamiids</taxon>
        <taxon>Lamiales</taxon>
        <taxon>Gesneriaceae</taxon>
        <taxon>Didymocarpoideae</taxon>
        <taxon>Trichosporeae</taxon>
        <taxon>Loxocarpinae</taxon>
        <taxon>Dorcoceras</taxon>
    </lineage>
</organism>
<comment type="pathway">
    <text evidence="1">Pigment biosynthesis; anthocyanin biosynthesis.</text>
</comment>
<proteinExistence type="inferred from homology"/>
<evidence type="ECO:0000256" key="13">
    <source>
        <dbReference type="ARBA" id="ARBA00049132"/>
    </source>
</evidence>
<dbReference type="GO" id="GO:0009813">
    <property type="term" value="P:flavonoid biosynthetic process"/>
    <property type="evidence" value="ECO:0007669"/>
    <property type="project" value="UniProtKB-KW"/>
</dbReference>
<evidence type="ECO:0000256" key="9">
    <source>
        <dbReference type="ARBA" id="ARBA00039963"/>
    </source>
</evidence>
<dbReference type="InterPro" id="IPR036291">
    <property type="entry name" value="NAD(P)-bd_dom_sf"/>
</dbReference>
<reference evidence="15 16" key="1">
    <citation type="journal article" date="2015" name="Proc. Natl. Acad. Sci. U.S.A.">
        <title>The resurrection genome of Boea hygrometrica: A blueprint for survival of dehydration.</title>
        <authorList>
            <person name="Xiao L."/>
            <person name="Yang G."/>
            <person name="Zhang L."/>
            <person name="Yang X."/>
            <person name="Zhao S."/>
            <person name="Ji Z."/>
            <person name="Zhou Q."/>
            <person name="Hu M."/>
            <person name="Wang Y."/>
            <person name="Chen M."/>
            <person name="Xu Y."/>
            <person name="Jin H."/>
            <person name="Xiao X."/>
            <person name="Hu G."/>
            <person name="Bao F."/>
            <person name="Hu Y."/>
            <person name="Wan P."/>
            <person name="Li L."/>
            <person name="Deng X."/>
            <person name="Kuang T."/>
            <person name="Xiang C."/>
            <person name="Zhu J.K."/>
            <person name="Oliver M.J."/>
            <person name="He Y."/>
        </authorList>
    </citation>
    <scope>NUCLEOTIDE SEQUENCE [LARGE SCALE GENOMIC DNA]</scope>
    <source>
        <strain evidence="16">cv. XS01</strain>
    </source>
</reference>
<evidence type="ECO:0000256" key="6">
    <source>
        <dbReference type="ARBA" id="ARBA00037100"/>
    </source>
</evidence>
<evidence type="ECO:0000256" key="11">
    <source>
        <dbReference type="ARBA" id="ARBA00042831"/>
    </source>
</evidence>
<dbReference type="InterPro" id="IPR050425">
    <property type="entry name" value="NAD(P)_dehydrat-like"/>
</dbReference>
<evidence type="ECO:0000256" key="7">
    <source>
        <dbReference type="ARBA" id="ARBA00039055"/>
    </source>
</evidence>
<dbReference type="EMBL" id="KQ990656">
    <property type="protein sequence ID" value="KZV52802.1"/>
    <property type="molecule type" value="Genomic_DNA"/>
</dbReference>
<evidence type="ECO:0000256" key="12">
    <source>
        <dbReference type="ARBA" id="ARBA00048870"/>
    </source>
</evidence>
<comment type="function">
    <text evidence="6">Bifunctional enzyme involved in flavonoid metabolism.</text>
</comment>
<comment type="similarity">
    <text evidence="5">Belongs to the NAD(P)-dependent epimerase/dehydratase family. Dihydroflavonol-4-reductase subfamily.</text>
</comment>
<dbReference type="FunFam" id="3.40.50.720:FF:000085">
    <property type="entry name" value="Dihydroflavonol reductase"/>
    <property type="match status" value="1"/>
</dbReference>
<protein>
    <recommendedName>
        <fullName evidence="9">Dihydroflavonol 4-reductase</fullName>
        <ecNumber evidence="8">1.1.1.219</ecNumber>
        <ecNumber evidence="7">1.1.1.234</ecNumber>
    </recommendedName>
    <alternativeName>
        <fullName evidence="11">Dihydrokaempferol 4-reductase</fullName>
    </alternativeName>
    <alternativeName>
        <fullName evidence="10">Flavanone 4-reductase</fullName>
    </alternativeName>
</protein>
<dbReference type="SUPFAM" id="SSF51735">
    <property type="entry name" value="NAD(P)-binding Rossmann-fold domains"/>
    <property type="match status" value="1"/>
</dbReference>
<evidence type="ECO:0000256" key="8">
    <source>
        <dbReference type="ARBA" id="ARBA00039057"/>
    </source>
</evidence>
<accession>A0A2Z7D034</accession>
<dbReference type="Pfam" id="PF01370">
    <property type="entry name" value="Epimerase"/>
    <property type="match status" value="1"/>
</dbReference>
<dbReference type="PANTHER" id="PTHR10366:SF776">
    <property type="entry name" value="NAD(P)-BINDING ROSSMANN-FOLD SUPERFAMILY PROTEIN"/>
    <property type="match status" value="1"/>
</dbReference>
<comment type="catalytic activity">
    <reaction evidence="12">
        <text>(2S)-flavan-4-ol + NADP(+) = (2S)-flavanone + NADPH + H(+)</text>
        <dbReference type="Rhea" id="RHEA:11228"/>
        <dbReference type="ChEBI" id="CHEBI:15378"/>
        <dbReference type="ChEBI" id="CHEBI:15605"/>
        <dbReference type="ChEBI" id="CHEBI:15606"/>
        <dbReference type="ChEBI" id="CHEBI:57783"/>
        <dbReference type="ChEBI" id="CHEBI:58349"/>
        <dbReference type="EC" id="1.1.1.234"/>
    </reaction>
</comment>
<evidence type="ECO:0000313" key="15">
    <source>
        <dbReference type="EMBL" id="KZV52802.1"/>
    </source>
</evidence>
<evidence type="ECO:0000259" key="14">
    <source>
        <dbReference type="Pfam" id="PF01370"/>
    </source>
</evidence>
<evidence type="ECO:0000256" key="5">
    <source>
        <dbReference type="ARBA" id="ARBA00023445"/>
    </source>
</evidence>
<dbReference type="CDD" id="cd08958">
    <property type="entry name" value="FR_SDR_e"/>
    <property type="match status" value="1"/>
</dbReference>
<keyword evidence="16" id="KW-1185">Reference proteome</keyword>